<evidence type="ECO:0000256" key="1">
    <source>
        <dbReference type="SAM" id="MobiDB-lite"/>
    </source>
</evidence>
<sequence length="167" mass="17328">MALCGAGVAGLNLAAIMRFNQATASLNENLKTAGKADADLDALSAGQQQTDAQFKDAGALGFLLVPQVRRSIESNAEVSRKLTSRTVKEVARQKGTDGSGSSSASGSGTASGSSRNAKQGGGLTAKQKQQVEELLKANQQSTPSNGDTKQRNTTKDQSTKSQTTKPW</sequence>
<dbReference type="Pfam" id="PF20070">
    <property type="entry name" value="DUF6466"/>
    <property type="match status" value="1"/>
</dbReference>
<dbReference type="Proteomes" id="UP000483293">
    <property type="component" value="Unassembled WGS sequence"/>
</dbReference>
<dbReference type="InterPro" id="IPR046314">
    <property type="entry name" value="DUF6466"/>
</dbReference>
<feature type="region of interest" description="Disordered" evidence="1">
    <location>
        <begin position="76"/>
        <end position="167"/>
    </location>
</feature>
<dbReference type="EMBL" id="WHZV01000001">
    <property type="protein sequence ID" value="NEG54316.1"/>
    <property type="molecule type" value="Genomic_DNA"/>
</dbReference>
<feature type="compositionally biased region" description="Basic and acidic residues" evidence="1">
    <location>
        <begin position="148"/>
        <end position="158"/>
    </location>
</feature>
<reference evidence="2 3" key="1">
    <citation type="submission" date="2019-10" db="EMBL/GenBank/DDBJ databases">
        <title>Bifidobacterium from non-human primates.</title>
        <authorList>
            <person name="Modesto M."/>
        </authorList>
    </citation>
    <scope>NUCLEOTIDE SEQUENCE [LARGE SCALE GENOMIC DNA]</scope>
    <source>
        <strain evidence="2 3">SMA15</strain>
    </source>
</reference>
<name>A0A6L9SP49_9BIFI</name>
<organism evidence="2 3">
    <name type="scientific">Bifidobacterium platyrrhinorum</name>
    <dbReference type="NCBI Taxonomy" id="2661628"/>
    <lineage>
        <taxon>Bacteria</taxon>
        <taxon>Bacillati</taxon>
        <taxon>Actinomycetota</taxon>
        <taxon>Actinomycetes</taxon>
        <taxon>Bifidobacteriales</taxon>
        <taxon>Bifidobacteriaceae</taxon>
        <taxon>Bifidobacterium</taxon>
    </lineage>
</organism>
<gene>
    <name evidence="2" type="ORF">GFD21_00665</name>
</gene>
<protein>
    <submittedName>
        <fullName evidence="2">Cell surface protein</fullName>
    </submittedName>
</protein>
<feature type="compositionally biased region" description="Basic and acidic residues" evidence="1">
    <location>
        <begin position="86"/>
        <end position="95"/>
    </location>
</feature>
<keyword evidence="3" id="KW-1185">Reference proteome</keyword>
<comment type="caution">
    <text evidence="2">The sequence shown here is derived from an EMBL/GenBank/DDBJ whole genome shotgun (WGS) entry which is preliminary data.</text>
</comment>
<evidence type="ECO:0000313" key="2">
    <source>
        <dbReference type="EMBL" id="NEG54316.1"/>
    </source>
</evidence>
<dbReference type="AlphaFoldDB" id="A0A6L9SP49"/>
<evidence type="ECO:0000313" key="3">
    <source>
        <dbReference type="Proteomes" id="UP000483293"/>
    </source>
</evidence>
<feature type="compositionally biased region" description="Low complexity" evidence="1">
    <location>
        <begin position="99"/>
        <end position="114"/>
    </location>
</feature>
<proteinExistence type="predicted"/>
<feature type="compositionally biased region" description="Polar residues" evidence="1">
    <location>
        <begin position="137"/>
        <end position="147"/>
    </location>
</feature>
<accession>A0A6L9SP49</accession>